<sequence>MVYWELIKKGFRREWQYRLSHVINNVASCLFGFVFMAIWIGVLSGKEHASAYSIQEMIHYMGFTQCILWVTAFLTPGLDIQTSVRTGVISLEMVRPASFYLAYLSQETGKIAYSTLFRTGMLALAFYLFAGFYVPKHVGHLLVALVSLGLAVWIALNCSYLIGISACWTYEVRWAHLTYTTLLFGLGGQLVPVEYMPGFLADLTPYLPFASIIYYPTVLYLEKVTTGWEEIFLLQSAWGLVLSLINRWLTERARRKLEIQGG</sequence>
<name>A0ABW2RG59_9BACL</name>
<dbReference type="PANTHER" id="PTHR36832">
    <property type="entry name" value="SLR1174 PROTEIN-RELATED"/>
    <property type="match status" value="1"/>
</dbReference>
<dbReference type="RefSeq" id="WP_379863169.1">
    <property type="nucleotide sequence ID" value="NZ_JBHTBW010000006.1"/>
</dbReference>
<dbReference type="Proteomes" id="UP001596500">
    <property type="component" value="Unassembled WGS sequence"/>
</dbReference>
<dbReference type="Pfam" id="PF06182">
    <property type="entry name" value="ABC2_membrane_6"/>
    <property type="match status" value="1"/>
</dbReference>
<comment type="caution">
    <text evidence="2">The sequence shown here is derived from an EMBL/GenBank/DDBJ whole genome shotgun (WGS) entry which is preliminary data.</text>
</comment>
<dbReference type="InterPro" id="IPR010390">
    <property type="entry name" value="ABC-2_transporter-like"/>
</dbReference>
<proteinExistence type="predicted"/>
<evidence type="ECO:0000313" key="3">
    <source>
        <dbReference type="Proteomes" id="UP001596500"/>
    </source>
</evidence>
<feature type="transmembrane region" description="Helical" evidence="1">
    <location>
        <begin position="21"/>
        <end position="45"/>
    </location>
</feature>
<keyword evidence="1" id="KW-1133">Transmembrane helix</keyword>
<feature type="transmembrane region" description="Helical" evidence="1">
    <location>
        <begin position="231"/>
        <end position="249"/>
    </location>
</feature>
<organism evidence="2 3">
    <name type="scientific">Laceyella putida</name>
    <dbReference type="NCBI Taxonomy" id="110101"/>
    <lineage>
        <taxon>Bacteria</taxon>
        <taxon>Bacillati</taxon>
        <taxon>Bacillota</taxon>
        <taxon>Bacilli</taxon>
        <taxon>Bacillales</taxon>
        <taxon>Thermoactinomycetaceae</taxon>
        <taxon>Laceyella</taxon>
    </lineage>
</organism>
<evidence type="ECO:0000313" key="2">
    <source>
        <dbReference type="EMBL" id="MFC7439963.1"/>
    </source>
</evidence>
<dbReference type="PANTHER" id="PTHR36832:SF2">
    <property type="entry name" value="INTEGRAL MEMBRANE PROTEIN"/>
    <property type="match status" value="1"/>
</dbReference>
<keyword evidence="1" id="KW-0472">Membrane</keyword>
<keyword evidence="3" id="KW-1185">Reference proteome</keyword>
<accession>A0ABW2RG59</accession>
<feature type="transmembrane region" description="Helical" evidence="1">
    <location>
        <begin position="141"/>
        <end position="162"/>
    </location>
</feature>
<feature type="transmembrane region" description="Helical" evidence="1">
    <location>
        <begin position="57"/>
        <end position="75"/>
    </location>
</feature>
<feature type="transmembrane region" description="Helical" evidence="1">
    <location>
        <begin position="111"/>
        <end position="134"/>
    </location>
</feature>
<reference evidence="3" key="1">
    <citation type="journal article" date="2019" name="Int. J. Syst. Evol. Microbiol.">
        <title>The Global Catalogue of Microorganisms (GCM) 10K type strain sequencing project: providing services to taxonomists for standard genome sequencing and annotation.</title>
        <authorList>
            <consortium name="The Broad Institute Genomics Platform"/>
            <consortium name="The Broad Institute Genome Sequencing Center for Infectious Disease"/>
            <person name="Wu L."/>
            <person name="Ma J."/>
        </authorList>
    </citation>
    <scope>NUCLEOTIDE SEQUENCE [LARGE SCALE GENOMIC DNA]</scope>
    <source>
        <strain evidence="3">CGMCC 1.12942</strain>
    </source>
</reference>
<evidence type="ECO:0000256" key="1">
    <source>
        <dbReference type="SAM" id="Phobius"/>
    </source>
</evidence>
<protein>
    <submittedName>
        <fullName evidence="2">ABC transporter permease</fullName>
    </submittedName>
</protein>
<keyword evidence="1" id="KW-0812">Transmembrane</keyword>
<gene>
    <name evidence="2" type="ORF">ACFQNG_02135</name>
</gene>
<dbReference type="EMBL" id="JBHTBW010000006">
    <property type="protein sequence ID" value="MFC7439963.1"/>
    <property type="molecule type" value="Genomic_DNA"/>
</dbReference>
<feature type="transmembrane region" description="Helical" evidence="1">
    <location>
        <begin position="174"/>
        <end position="192"/>
    </location>
</feature>